<organism evidence="1 2">
    <name type="scientific">Plakobranchus ocellatus</name>
    <dbReference type="NCBI Taxonomy" id="259542"/>
    <lineage>
        <taxon>Eukaryota</taxon>
        <taxon>Metazoa</taxon>
        <taxon>Spiralia</taxon>
        <taxon>Lophotrochozoa</taxon>
        <taxon>Mollusca</taxon>
        <taxon>Gastropoda</taxon>
        <taxon>Heterobranchia</taxon>
        <taxon>Euthyneura</taxon>
        <taxon>Panpulmonata</taxon>
        <taxon>Sacoglossa</taxon>
        <taxon>Placobranchoidea</taxon>
        <taxon>Plakobranchidae</taxon>
        <taxon>Plakobranchus</taxon>
    </lineage>
</organism>
<feature type="non-terminal residue" evidence="1">
    <location>
        <position position="154"/>
    </location>
</feature>
<comment type="caution">
    <text evidence="1">The sequence shown here is derived from an EMBL/GenBank/DDBJ whole genome shotgun (WGS) entry which is preliminary data.</text>
</comment>
<gene>
    <name evidence="1" type="ORF">PoB_000908100</name>
</gene>
<protein>
    <submittedName>
        <fullName evidence="1">Uncharacterized protein</fullName>
    </submittedName>
</protein>
<keyword evidence="2" id="KW-1185">Reference proteome</keyword>
<accession>A0AAV3YHB2</accession>
<reference evidence="1 2" key="1">
    <citation type="journal article" date="2021" name="Elife">
        <title>Chloroplast acquisition without the gene transfer in kleptoplastic sea slugs, Plakobranchus ocellatus.</title>
        <authorList>
            <person name="Maeda T."/>
            <person name="Takahashi S."/>
            <person name="Yoshida T."/>
            <person name="Shimamura S."/>
            <person name="Takaki Y."/>
            <person name="Nagai Y."/>
            <person name="Toyoda A."/>
            <person name="Suzuki Y."/>
            <person name="Arimoto A."/>
            <person name="Ishii H."/>
            <person name="Satoh N."/>
            <person name="Nishiyama T."/>
            <person name="Hasebe M."/>
            <person name="Maruyama T."/>
            <person name="Minagawa J."/>
            <person name="Obokata J."/>
            <person name="Shigenobu S."/>
        </authorList>
    </citation>
    <scope>NUCLEOTIDE SEQUENCE [LARGE SCALE GENOMIC DNA]</scope>
</reference>
<name>A0AAV3YHB2_9GAST</name>
<sequence>MSPSQRLNIFCIIRTGRNLDRTEVKKNGEKLEETQMAEKVDIKTSLKTLNSRAIHSRRQEGQHLHTLECRSVPRRLAVLDSSATSHTVAVTVPGCSGIHILEVGVNNMRVKRTLQTSRGYVAVTAVNNLTLAVGYYGGSGIDLIDLDGQVLRQI</sequence>
<dbReference type="AlphaFoldDB" id="A0AAV3YHB2"/>
<evidence type="ECO:0000313" key="2">
    <source>
        <dbReference type="Proteomes" id="UP000735302"/>
    </source>
</evidence>
<evidence type="ECO:0000313" key="1">
    <source>
        <dbReference type="EMBL" id="GFN82575.1"/>
    </source>
</evidence>
<dbReference type="Proteomes" id="UP000735302">
    <property type="component" value="Unassembled WGS sequence"/>
</dbReference>
<proteinExistence type="predicted"/>
<dbReference type="EMBL" id="BLXT01001006">
    <property type="protein sequence ID" value="GFN82575.1"/>
    <property type="molecule type" value="Genomic_DNA"/>
</dbReference>